<evidence type="ECO:0000313" key="1">
    <source>
        <dbReference type="EMBL" id="MEE8658766.1"/>
    </source>
</evidence>
<sequence>MTYIIDLFPLCRDMGAFPFIQRLFLAWVYSGARGSTHHFGKRFTHCFGREVGDGRADASICFCPTGNAAEA</sequence>
<gene>
    <name evidence="1" type="ORF">DOFOFD_07050</name>
</gene>
<dbReference type="Proteomes" id="UP001312908">
    <property type="component" value="Unassembled WGS sequence"/>
</dbReference>
<dbReference type="EMBL" id="JAWJZY010000002">
    <property type="protein sequence ID" value="MEE8658766.1"/>
    <property type="molecule type" value="Genomic_DNA"/>
</dbReference>
<accession>A0ABU7U3W1</accession>
<keyword evidence="2" id="KW-1185">Reference proteome</keyword>
<protein>
    <submittedName>
        <fullName evidence="1">Uncharacterized protein</fullName>
    </submittedName>
</protein>
<comment type="caution">
    <text evidence="1">The sequence shown here is derived from an EMBL/GenBank/DDBJ whole genome shotgun (WGS) entry which is preliminary data.</text>
</comment>
<name>A0ABU7U3W1_9PROT</name>
<proteinExistence type="predicted"/>
<evidence type="ECO:0000313" key="2">
    <source>
        <dbReference type="Proteomes" id="UP001312908"/>
    </source>
</evidence>
<reference evidence="1 2" key="1">
    <citation type="submission" date="2023-10" db="EMBL/GenBank/DDBJ databases">
        <title>Sorlinia euscelidii gen. nov., sp. nov., an acetic acid bacteria isolated from the gut of Euscelidius variegatus emitter.</title>
        <authorList>
            <person name="Michoud G."/>
            <person name="Marasco R."/>
            <person name="Seferji K."/>
            <person name="Gonella E."/>
            <person name="Garuglieri E."/>
            <person name="Alma A."/>
            <person name="Mapelli F."/>
            <person name="Borin S."/>
            <person name="Daffonchio D."/>
            <person name="Crotti E."/>
        </authorList>
    </citation>
    <scope>NUCLEOTIDE SEQUENCE [LARGE SCALE GENOMIC DNA]</scope>
    <source>
        <strain evidence="1 2">EV16P</strain>
    </source>
</reference>
<organism evidence="1 2">
    <name type="scientific">Sorlinia euscelidii</name>
    <dbReference type="NCBI Taxonomy" id="3081148"/>
    <lineage>
        <taxon>Bacteria</taxon>
        <taxon>Pseudomonadati</taxon>
        <taxon>Pseudomonadota</taxon>
        <taxon>Alphaproteobacteria</taxon>
        <taxon>Acetobacterales</taxon>
        <taxon>Acetobacteraceae</taxon>
        <taxon>Sorlinia</taxon>
    </lineage>
</organism>